<gene>
    <name evidence="1" type="ORF">HK439_21100</name>
</gene>
<proteinExistence type="predicted"/>
<dbReference type="AlphaFoldDB" id="A0A926S7X1"/>
<comment type="caution">
    <text evidence="1">The sequence shown here is derived from an EMBL/GenBank/DDBJ whole genome shotgun (WGS) entry which is preliminary data.</text>
</comment>
<organism evidence="1 2">
    <name type="scientific">Roseibium aggregatum</name>
    <dbReference type="NCBI Taxonomy" id="187304"/>
    <lineage>
        <taxon>Bacteria</taxon>
        <taxon>Pseudomonadati</taxon>
        <taxon>Pseudomonadota</taxon>
        <taxon>Alphaproteobacteria</taxon>
        <taxon>Hyphomicrobiales</taxon>
        <taxon>Stappiaceae</taxon>
        <taxon>Roseibium</taxon>
    </lineage>
</organism>
<protein>
    <submittedName>
        <fullName evidence="1">Uncharacterized protein</fullName>
    </submittedName>
</protein>
<dbReference type="RefSeq" id="WP_190293460.1">
    <property type="nucleotide sequence ID" value="NZ_JABFCZ010000026.1"/>
</dbReference>
<dbReference type="Proteomes" id="UP000598467">
    <property type="component" value="Unassembled WGS sequence"/>
</dbReference>
<reference evidence="1" key="1">
    <citation type="submission" date="2020-05" db="EMBL/GenBank/DDBJ databases">
        <title>Identification of trans-AT polyketide cluster in two marine bacteria, producers of a novel glutaramide-containing polyketide sesbanimide D and analogs.</title>
        <authorList>
            <person name="Kacar D."/>
            <person name="Rodriguez P."/>
            <person name="Canedo L."/>
            <person name="Gonzalez E."/>
            <person name="Galan B."/>
            <person name="De La Calle F."/>
            <person name="Garcia J.L."/>
        </authorList>
    </citation>
    <scope>NUCLEOTIDE SEQUENCE</scope>
    <source>
        <strain evidence="1">PHM038</strain>
    </source>
</reference>
<dbReference type="EMBL" id="JABFCZ010000026">
    <property type="protein sequence ID" value="MBD1548770.1"/>
    <property type="molecule type" value="Genomic_DNA"/>
</dbReference>
<name>A0A926S7X1_9HYPH</name>
<accession>A0A926S7X1</accession>
<sequence>MVEIQDKEIEGILSAHRELLTRLLSARFEEDTGFQSRLEQEAEVHDGEEDPGAIPTSDFAVQEARAREIRAILAIASSKVAAGKRSSRSKGADS</sequence>
<evidence type="ECO:0000313" key="1">
    <source>
        <dbReference type="EMBL" id="MBD1548770.1"/>
    </source>
</evidence>
<evidence type="ECO:0000313" key="2">
    <source>
        <dbReference type="Proteomes" id="UP000598467"/>
    </source>
</evidence>